<evidence type="ECO:0000313" key="10">
    <source>
        <dbReference type="EMBL" id="ADU31874.1"/>
    </source>
</evidence>
<dbReference type="InterPro" id="IPR003594">
    <property type="entry name" value="HATPase_dom"/>
</dbReference>
<dbReference type="GO" id="GO:0000155">
    <property type="term" value="F:phosphorelay sensor kinase activity"/>
    <property type="evidence" value="ECO:0007669"/>
    <property type="project" value="UniProtKB-UniRule"/>
</dbReference>
<feature type="domain" description="Histidine kinase" evidence="9">
    <location>
        <begin position="179"/>
        <end position="375"/>
    </location>
</feature>
<evidence type="ECO:0000256" key="4">
    <source>
        <dbReference type="ARBA" id="ARBA00022777"/>
    </source>
</evidence>
<comment type="subcellular location">
    <subcellularLocation>
        <location evidence="7">Cytoplasm</location>
    </subcellularLocation>
</comment>
<dbReference type="Pfam" id="PF05384">
    <property type="entry name" value="DegS"/>
    <property type="match status" value="1"/>
</dbReference>
<keyword evidence="8" id="KW-0175">Coiled coil</keyword>
<feature type="coiled-coil region" evidence="8">
    <location>
        <begin position="29"/>
        <end position="56"/>
    </location>
</feature>
<comment type="function">
    <text evidence="7">Member of the two-component regulatory system DegS/DegU, which plays an important role in the transition growth phase.</text>
</comment>
<dbReference type="Pfam" id="PF02518">
    <property type="entry name" value="HATPase_c"/>
    <property type="match status" value="1"/>
</dbReference>
<gene>
    <name evidence="10" type="ordered locus">Bcell_3633</name>
</gene>
<evidence type="ECO:0000259" key="9">
    <source>
        <dbReference type="PROSITE" id="PS50109"/>
    </source>
</evidence>
<protein>
    <recommendedName>
        <fullName evidence="7">Signal transduction histidine-protein kinase/phosphatase DegS</fullName>
        <ecNumber evidence="7">2.7.13.3</ecNumber>
        <ecNumber evidence="7">3.1.3.-</ecNumber>
    </recommendedName>
</protein>
<sequence>MTRGHSIQKVLEKMMETVGDSREKIFEIGEESRTEYNQLKTELARVQSNVIDIIERNERMEVHSRFARNRLSEVSKQFGNYSDEEVRKAYEQANDYQVQLAILRQEEKQLRERRDQIERRLVKLKDTVERAETLVSQINVVINYLTGDLKQVTEMVEDAVEMQKFGLKIILAQEEERKRLSREIHDGPAQMMANVMIRSELVERVYVDKGIDEALKEIHDLRKMVGDSLAEVRRIIYDLRPMALDDLGLVPTLKRYLKHMEERTKTIITFKSLGKERRLPTDLEIALFRFVQEAVQNANKHASATRIDVKLELTANKALVIIKDDGIGFNPNEKKEGSFGLLGMRERVNMLDGEIGIDSKAGAGTLIMVQVPINKTK</sequence>
<dbReference type="GO" id="GO:0005737">
    <property type="term" value="C:cytoplasm"/>
    <property type="evidence" value="ECO:0007669"/>
    <property type="project" value="UniProtKB-SubCell"/>
</dbReference>
<dbReference type="SMART" id="SM00387">
    <property type="entry name" value="HATPase_c"/>
    <property type="match status" value="1"/>
</dbReference>
<dbReference type="CDD" id="cd16917">
    <property type="entry name" value="HATPase_UhpB-NarQ-NarX-like"/>
    <property type="match status" value="1"/>
</dbReference>
<feature type="coiled-coil region" evidence="8">
    <location>
        <begin position="86"/>
        <end position="134"/>
    </location>
</feature>
<evidence type="ECO:0000256" key="2">
    <source>
        <dbReference type="ARBA" id="ARBA00022679"/>
    </source>
</evidence>
<dbReference type="InterPro" id="IPR050482">
    <property type="entry name" value="Sensor_HK_TwoCompSys"/>
</dbReference>
<dbReference type="PANTHER" id="PTHR24421:SF55">
    <property type="entry name" value="SENSOR HISTIDINE KINASE YDFH"/>
    <property type="match status" value="1"/>
</dbReference>
<keyword evidence="5 7" id="KW-0067">ATP-binding</keyword>
<dbReference type="STRING" id="649639.Bcell_3633"/>
<keyword evidence="11" id="KW-1185">Reference proteome</keyword>
<dbReference type="eggNOG" id="COG4585">
    <property type="taxonomic scope" value="Bacteria"/>
</dbReference>
<keyword evidence="3 7" id="KW-0547">Nucleotide-binding</keyword>
<dbReference type="KEGG" id="bco:Bcell_3633"/>
<reference evidence="10" key="1">
    <citation type="submission" date="2010-12" db="EMBL/GenBank/DDBJ databases">
        <title>Complete sequence of Bacillus cellulosilyticus DSM 2522.</title>
        <authorList>
            <consortium name="US DOE Joint Genome Institute"/>
            <person name="Lucas S."/>
            <person name="Copeland A."/>
            <person name="Lapidus A."/>
            <person name="Cheng J.-F."/>
            <person name="Bruce D."/>
            <person name="Goodwin L."/>
            <person name="Pitluck S."/>
            <person name="Chertkov O."/>
            <person name="Detter J.C."/>
            <person name="Han C."/>
            <person name="Tapia R."/>
            <person name="Land M."/>
            <person name="Hauser L."/>
            <person name="Jeffries C."/>
            <person name="Kyrpides N."/>
            <person name="Ivanova N."/>
            <person name="Mikhailova N."/>
            <person name="Brumm P."/>
            <person name="Mead D."/>
            <person name="Woyke T."/>
        </authorList>
    </citation>
    <scope>NUCLEOTIDE SEQUENCE [LARGE SCALE GENOMIC DNA]</scope>
    <source>
        <strain evidence="10">DSM 2522</strain>
    </source>
</reference>
<name>E6TSA5_EVAC2</name>
<dbReference type="OrthoDB" id="9781904at2"/>
<dbReference type="EC" id="2.7.13.3" evidence="7"/>
<keyword evidence="7" id="KW-0378">Hydrolase</keyword>
<dbReference type="PIRSF" id="PIRSF003169">
    <property type="entry name" value="STHK_DegS"/>
    <property type="match status" value="1"/>
</dbReference>
<evidence type="ECO:0000256" key="7">
    <source>
        <dbReference type="PIRNR" id="PIRNR003169"/>
    </source>
</evidence>
<dbReference type="Gene3D" id="1.20.5.1930">
    <property type="match status" value="1"/>
</dbReference>
<accession>E6TSA5</accession>
<keyword evidence="2 7" id="KW-0808">Transferase</keyword>
<dbReference type="InterPro" id="IPR036890">
    <property type="entry name" value="HATPase_C_sf"/>
</dbReference>
<comment type="catalytic activity">
    <reaction evidence="1 7">
        <text>ATP + protein L-histidine = ADP + protein N-phospho-L-histidine.</text>
        <dbReference type="EC" id="2.7.13.3"/>
    </reaction>
</comment>
<dbReference type="Gene3D" id="3.30.565.10">
    <property type="entry name" value="Histidine kinase-like ATPase, C-terminal domain"/>
    <property type="match status" value="1"/>
</dbReference>
<dbReference type="EMBL" id="CP002394">
    <property type="protein sequence ID" value="ADU31874.1"/>
    <property type="molecule type" value="Genomic_DNA"/>
</dbReference>
<dbReference type="Pfam" id="PF07730">
    <property type="entry name" value="HisKA_3"/>
    <property type="match status" value="1"/>
</dbReference>
<dbReference type="AlphaFoldDB" id="E6TSA5"/>
<proteinExistence type="predicted"/>
<dbReference type="HOGENOM" id="CLU_000445_20_0_9"/>
<dbReference type="SUPFAM" id="SSF55874">
    <property type="entry name" value="ATPase domain of HSP90 chaperone/DNA topoisomerase II/histidine kinase"/>
    <property type="match status" value="1"/>
</dbReference>
<dbReference type="GO" id="GO:0046983">
    <property type="term" value="F:protein dimerization activity"/>
    <property type="evidence" value="ECO:0007669"/>
    <property type="project" value="InterPro"/>
</dbReference>
<dbReference type="GO" id="GO:0004721">
    <property type="term" value="F:phosphoprotein phosphatase activity"/>
    <property type="evidence" value="ECO:0007669"/>
    <property type="project" value="UniProtKB-UniRule"/>
</dbReference>
<dbReference type="PANTHER" id="PTHR24421">
    <property type="entry name" value="NITRATE/NITRITE SENSOR PROTEIN NARX-RELATED"/>
    <property type="match status" value="1"/>
</dbReference>
<organism evidence="10 11">
    <name type="scientific">Evansella cellulosilytica (strain ATCC 21833 / DSM 2522 / FERM P-1141 / JCM 9156 / N-4)</name>
    <name type="common">Bacillus cellulosilyticus</name>
    <dbReference type="NCBI Taxonomy" id="649639"/>
    <lineage>
        <taxon>Bacteria</taxon>
        <taxon>Bacillati</taxon>
        <taxon>Bacillota</taxon>
        <taxon>Bacilli</taxon>
        <taxon>Bacillales</taxon>
        <taxon>Bacillaceae</taxon>
        <taxon>Evansella</taxon>
    </lineage>
</organism>
<dbReference type="GO" id="GO:0005524">
    <property type="term" value="F:ATP binding"/>
    <property type="evidence" value="ECO:0007669"/>
    <property type="project" value="UniProtKB-UniRule"/>
</dbReference>
<evidence type="ECO:0000313" key="11">
    <source>
        <dbReference type="Proteomes" id="UP000001401"/>
    </source>
</evidence>
<keyword evidence="7" id="KW-0904">Protein phosphatase</keyword>
<dbReference type="RefSeq" id="WP_013490205.1">
    <property type="nucleotide sequence ID" value="NC_014829.1"/>
</dbReference>
<dbReference type="PROSITE" id="PS50109">
    <property type="entry name" value="HIS_KIN"/>
    <property type="match status" value="1"/>
</dbReference>
<dbReference type="InterPro" id="IPR008595">
    <property type="entry name" value="DegS"/>
</dbReference>
<dbReference type="Proteomes" id="UP000001401">
    <property type="component" value="Chromosome"/>
</dbReference>
<dbReference type="InterPro" id="IPR011712">
    <property type="entry name" value="Sig_transdc_His_kin_sub3_dim/P"/>
</dbReference>
<evidence type="ECO:0000256" key="3">
    <source>
        <dbReference type="ARBA" id="ARBA00022741"/>
    </source>
</evidence>
<keyword evidence="6 7" id="KW-0902">Two-component regulatory system</keyword>
<evidence type="ECO:0000256" key="6">
    <source>
        <dbReference type="ARBA" id="ARBA00023012"/>
    </source>
</evidence>
<evidence type="ECO:0000256" key="8">
    <source>
        <dbReference type="SAM" id="Coils"/>
    </source>
</evidence>
<dbReference type="EC" id="3.1.3.-" evidence="7"/>
<keyword evidence="7" id="KW-0963">Cytoplasm</keyword>
<dbReference type="InterPro" id="IPR016381">
    <property type="entry name" value="Sig_transdc_His_kinase_DegS"/>
</dbReference>
<keyword evidence="4 7" id="KW-0418">Kinase</keyword>
<evidence type="ECO:0000256" key="1">
    <source>
        <dbReference type="ARBA" id="ARBA00000085"/>
    </source>
</evidence>
<evidence type="ECO:0000256" key="5">
    <source>
        <dbReference type="ARBA" id="ARBA00022840"/>
    </source>
</evidence>
<dbReference type="InterPro" id="IPR005467">
    <property type="entry name" value="His_kinase_dom"/>
</dbReference>
<dbReference type="GO" id="GO:0016020">
    <property type="term" value="C:membrane"/>
    <property type="evidence" value="ECO:0007669"/>
    <property type="project" value="InterPro"/>
</dbReference>